<comment type="caution">
    <text evidence="2">The sequence shown here is derived from an EMBL/GenBank/DDBJ whole genome shotgun (WGS) entry which is preliminary data.</text>
</comment>
<dbReference type="PANTHER" id="PTHR33710">
    <property type="entry name" value="BNAC02G09200D PROTEIN"/>
    <property type="match status" value="1"/>
</dbReference>
<feature type="compositionally biased region" description="Polar residues" evidence="1">
    <location>
        <begin position="67"/>
        <end position="78"/>
    </location>
</feature>
<gene>
    <name evidence="2" type="ORF">ACH5RR_018254</name>
</gene>
<protein>
    <submittedName>
        <fullName evidence="2">Uncharacterized protein</fullName>
    </submittedName>
</protein>
<dbReference type="SUPFAM" id="SSF56219">
    <property type="entry name" value="DNase I-like"/>
    <property type="match status" value="1"/>
</dbReference>
<feature type="region of interest" description="Disordered" evidence="1">
    <location>
        <begin position="1"/>
        <end position="26"/>
    </location>
</feature>
<sequence>MLEMSNLIPTIEESSIDKATQSKQEDMDRKHLQNLEGKSSIVQTIQTVCHEPLTSENSRKKIDPTTHKNPYNYSSNPRNDMRELAQRDIMTIGDFNEVLSLKETVGTFERTNWKIRVFRQTLEYCNLTVLDFIGYPFTWLRYRRGHGASRTKLDRVLANNELMNIFPSAKAINLCLTNDEMEMAVAILWKIWSSRNLKLHEGRNTEHLDITNLAEKFLQDFKQANIKDTHQT</sequence>
<dbReference type="EMBL" id="JBJUIK010000008">
    <property type="protein sequence ID" value="KAL3520105.1"/>
    <property type="molecule type" value="Genomic_DNA"/>
</dbReference>
<dbReference type="AlphaFoldDB" id="A0ABD2ZP33"/>
<reference evidence="2 3" key="1">
    <citation type="submission" date="2024-11" db="EMBL/GenBank/DDBJ databases">
        <title>A near-complete genome assembly of Cinchona calisaya.</title>
        <authorList>
            <person name="Lian D.C."/>
            <person name="Zhao X.W."/>
            <person name="Wei L."/>
        </authorList>
    </citation>
    <scope>NUCLEOTIDE SEQUENCE [LARGE SCALE GENOMIC DNA]</scope>
    <source>
        <tissue evidence="2">Nenye</tissue>
    </source>
</reference>
<accession>A0ABD2ZP33</accession>
<dbReference type="Gene3D" id="3.60.10.10">
    <property type="entry name" value="Endonuclease/exonuclease/phosphatase"/>
    <property type="match status" value="1"/>
</dbReference>
<evidence type="ECO:0000256" key="1">
    <source>
        <dbReference type="SAM" id="MobiDB-lite"/>
    </source>
</evidence>
<evidence type="ECO:0000313" key="2">
    <source>
        <dbReference type="EMBL" id="KAL3520105.1"/>
    </source>
</evidence>
<dbReference type="InterPro" id="IPR036691">
    <property type="entry name" value="Endo/exonu/phosph_ase_sf"/>
</dbReference>
<organism evidence="2 3">
    <name type="scientific">Cinchona calisaya</name>
    <dbReference type="NCBI Taxonomy" id="153742"/>
    <lineage>
        <taxon>Eukaryota</taxon>
        <taxon>Viridiplantae</taxon>
        <taxon>Streptophyta</taxon>
        <taxon>Embryophyta</taxon>
        <taxon>Tracheophyta</taxon>
        <taxon>Spermatophyta</taxon>
        <taxon>Magnoliopsida</taxon>
        <taxon>eudicotyledons</taxon>
        <taxon>Gunneridae</taxon>
        <taxon>Pentapetalae</taxon>
        <taxon>asterids</taxon>
        <taxon>lamiids</taxon>
        <taxon>Gentianales</taxon>
        <taxon>Rubiaceae</taxon>
        <taxon>Cinchonoideae</taxon>
        <taxon>Cinchoneae</taxon>
        <taxon>Cinchona</taxon>
    </lineage>
</organism>
<dbReference type="PANTHER" id="PTHR33710:SF71">
    <property type="entry name" value="ENDONUCLEASE_EXONUCLEASE_PHOSPHATASE DOMAIN-CONTAINING PROTEIN"/>
    <property type="match status" value="1"/>
</dbReference>
<feature type="region of interest" description="Disordered" evidence="1">
    <location>
        <begin position="53"/>
        <end position="79"/>
    </location>
</feature>
<dbReference type="Proteomes" id="UP001630127">
    <property type="component" value="Unassembled WGS sequence"/>
</dbReference>
<proteinExistence type="predicted"/>
<feature type="compositionally biased region" description="Basic and acidic residues" evidence="1">
    <location>
        <begin position="57"/>
        <end position="66"/>
    </location>
</feature>
<evidence type="ECO:0000313" key="3">
    <source>
        <dbReference type="Proteomes" id="UP001630127"/>
    </source>
</evidence>
<keyword evidence="3" id="KW-1185">Reference proteome</keyword>
<name>A0ABD2ZP33_9GENT</name>